<name>K1Q1A2_MAGGI</name>
<dbReference type="InParanoid" id="K1Q1A2"/>
<accession>K1Q1A2</accession>
<proteinExistence type="predicted"/>
<dbReference type="HOGENOM" id="CLU_1697219_0_0_1"/>
<evidence type="ECO:0000313" key="1">
    <source>
        <dbReference type="EMBL" id="EKC27703.1"/>
    </source>
</evidence>
<protein>
    <submittedName>
        <fullName evidence="1">Uncharacterized protein</fullName>
    </submittedName>
</protein>
<dbReference type="AlphaFoldDB" id="K1Q1A2"/>
<gene>
    <name evidence="1" type="ORF">CGI_10011172</name>
</gene>
<dbReference type="EMBL" id="JH816342">
    <property type="protein sequence ID" value="EKC27703.1"/>
    <property type="molecule type" value="Genomic_DNA"/>
</dbReference>
<organism evidence="1">
    <name type="scientific">Magallana gigas</name>
    <name type="common">Pacific oyster</name>
    <name type="synonym">Crassostrea gigas</name>
    <dbReference type="NCBI Taxonomy" id="29159"/>
    <lineage>
        <taxon>Eukaryota</taxon>
        <taxon>Metazoa</taxon>
        <taxon>Spiralia</taxon>
        <taxon>Lophotrochozoa</taxon>
        <taxon>Mollusca</taxon>
        <taxon>Bivalvia</taxon>
        <taxon>Autobranchia</taxon>
        <taxon>Pteriomorphia</taxon>
        <taxon>Ostreida</taxon>
        <taxon>Ostreoidea</taxon>
        <taxon>Ostreidae</taxon>
        <taxon>Magallana</taxon>
    </lineage>
</organism>
<sequence>MAIIALAYLLDLFLEFEEDNLWTHLHLHETLLLIYRPGCASMYSWKEGLNHCDASDSTRQPTLEDVSTLRQDSWIYVARIFLTEISSSSIVIMKVNNSSDKGIKDSQTDFEPTVTACYQQDENDLPCFSLPEIHERKSHQVVSGTLYGERWPARL</sequence>
<reference evidence="1" key="1">
    <citation type="journal article" date="2012" name="Nature">
        <title>The oyster genome reveals stress adaptation and complexity of shell formation.</title>
        <authorList>
            <person name="Zhang G."/>
            <person name="Fang X."/>
            <person name="Guo X."/>
            <person name="Li L."/>
            <person name="Luo R."/>
            <person name="Xu F."/>
            <person name="Yang P."/>
            <person name="Zhang L."/>
            <person name="Wang X."/>
            <person name="Qi H."/>
            <person name="Xiong Z."/>
            <person name="Que H."/>
            <person name="Xie Y."/>
            <person name="Holland P.W."/>
            <person name="Paps J."/>
            <person name="Zhu Y."/>
            <person name="Wu F."/>
            <person name="Chen Y."/>
            <person name="Wang J."/>
            <person name="Peng C."/>
            <person name="Meng J."/>
            <person name="Yang L."/>
            <person name="Liu J."/>
            <person name="Wen B."/>
            <person name="Zhang N."/>
            <person name="Huang Z."/>
            <person name="Zhu Q."/>
            <person name="Feng Y."/>
            <person name="Mount A."/>
            <person name="Hedgecock D."/>
            <person name="Xu Z."/>
            <person name="Liu Y."/>
            <person name="Domazet-Loso T."/>
            <person name="Du Y."/>
            <person name="Sun X."/>
            <person name="Zhang S."/>
            <person name="Liu B."/>
            <person name="Cheng P."/>
            <person name="Jiang X."/>
            <person name="Li J."/>
            <person name="Fan D."/>
            <person name="Wang W."/>
            <person name="Fu W."/>
            <person name="Wang T."/>
            <person name="Wang B."/>
            <person name="Zhang J."/>
            <person name="Peng Z."/>
            <person name="Li Y."/>
            <person name="Li N."/>
            <person name="Wang J."/>
            <person name="Chen M."/>
            <person name="He Y."/>
            <person name="Tan F."/>
            <person name="Song X."/>
            <person name="Zheng Q."/>
            <person name="Huang R."/>
            <person name="Yang H."/>
            <person name="Du X."/>
            <person name="Chen L."/>
            <person name="Yang M."/>
            <person name="Gaffney P.M."/>
            <person name="Wang S."/>
            <person name="Luo L."/>
            <person name="She Z."/>
            <person name="Ming Y."/>
            <person name="Huang W."/>
            <person name="Zhang S."/>
            <person name="Huang B."/>
            <person name="Zhang Y."/>
            <person name="Qu T."/>
            <person name="Ni P."/>
            <person name="Miao G."/>
            <person name="Wang J."/>
            <person name="Wang Q."/>
            <person name="Steinberg C.E."/>
            <person name="Wang H."/>
            <person name="Li N."/>
            <person name="Qian L."/>
            <person name="Zhang G."/>
            <person name="Li Y."/>
            <person name="Yang H."/>
            <person name="Liu X."/>
            <person name="Wang J."/>
            <person name="Yin Y."/>
            <person name="Wang J."/>
        </authorList>
    </citation>
    <scope>NUCLEOTIDE SEQUENCE [LARGE SCALE GENOMIC DNA]</scope>
    <source>
        <strain evidence="1">05x7-T-G4-1.051#20</strain>
    </source>
</reference>